<keyword evidence="2" id="KW-1185">Reference proteome</keyword>
<proteinExistence type="predicted"/>
<dbReference type="InterPro" id="IPR016187">
    <property type="entry name" value="CTDL_fold"/>
</dbReference>
<organism evidence="2 3">
    <name type="scientific">Limulus polyphemus</name>
    <name type="common">Atlantic horseshoe crab</name>
    <dbReference type="NCBI Taxonomy" id="6850"/>
    <lineage>
        <taxon>Eukaryota</taxon>
        <taxon>Metazoa</taxon>
        <taxon>Ecdysozoa</taxon>
        <taxon>Arthropoda</taxon>
        <taxon>Chelicerata</taxon>
        <taxon>Merostomata</taxon>
        <taxon>Xiphosura</taxon>
        <taxon>Limulidae</taxon>
        <taxon>Limulus</taxon>
    </lineage>
</organism>
<keyword evidence="1" id="KW-0732">Signal</keyword>
<dbReference type="CDD" id="cd00037">
    <property type="entry name" value="CLECT"/>
    <property type="match status" value="1"/>
</dbReference>
<dbReference type="SUPFAM" id="SSF56436">
    <property type="entry name" value="C-type lectin-like"/>
    <property type="match status" value="1"/>
</dbReference>
<dbReference type="RefSeq" id="XP_022256981.1">
    <property type="nucleotide sequence ID" value="XM_022401273.1"/>
</dbReference>
<dbReference type="InterPro" id="IPR016186">
    <property type="entry name" value="C-type_lectin-like/link_sf"/>
</dbReference>
<evidence type="ECO:0000313" key="3">
    <source>
        <dbReference type="RefSeq" id="XP_022256981.1"/>
    </source>
</evidence>
<evidence type="ECO:0000313" key="2">
    <source>
        <dbReference type="Proteomes" id="UP000694941"/>
    </source>
</evidence>
<feature type="signal peptide" evidence="1">
    <location>
        <begin position="1"/>
        <end position="31"/>
    </location>
</feature>
<protein>
    <submittedName>
        <fullName evidence="3">Uncharacterized protein LOC111089210</fullName>
    </submittedName>
</protein>
<gene>
    <name evidence="3" type="primary">LOC111089210</name>
</gene>
<dbReference type="GeneID" id="111089210"/>
<feature type="chain" id="PRO_5046570647" evidence="1">
    <location>
        <begin position="32"/>
        <end position="179"/>
    </location>
</feature>
<reference evidence="3" key="1">
    <citation type="submission" date="2025-08" db="UniProtKB">
        <authorList>
            <consortium name="RefSeq"/>
        </authorList>
    </citation>
    <scope>IDENTIFICATION</scope>
    <source>
        <tissue evidence="3">Muscle</tissue>
    </source>
</reference>
<sequence length="179" mass="20232">MILVKMGKMMRKVVTLCLLLCLIPLLAVTQAQSIDEEVKERLEVLDCTNTTCYTIKANGFIKTSWNPYSSSSCQLYGLTPAKPTDEDTAKFLMNLAKRTITDDYPVWLSLSQEETVNNSAFINLWGTYQPQTVVDGKVAMKRKSGFKWEITNPSTEGWSLCEIPKGMSKHLWYISGIFV</sequence>
<dbReference type="Gene3D" id="3.10.100.10">
    <property type="entry name" value="Mannose-Binding Protein A, subunit A"/>
    <property type="match status" value="1"/>
</dbReference>
<dbReference type="Proteomes" id="UP000694941">
    <property type="component" value="Unplaced"/>
</dbReference>
<accession>A0ABM1TM75</accession>
<name>A0ABM1TM75_LIMPO</name>
<evidence type="ECO:0000256" key="1">
    <source>
        <dbReference type="SAM" id="SignalP"/>
    </source>
</evidence>